<dbReference type="CDD" id="cd16386">
    <property type="entry name" value="TcpC_N"/>
    <property type="match status" value="1"/>
</dbReference>
<evidence type="ECO:0000256" key="1">
    <source>
        <dbReference type="SAM" id="MobiDB-lite"/>
    </source>
</evidence>
<accession>A0A1L8WRA5</accession>
<evidence type="ECO:0000313" key="3">
    <source>
        <dbReference type="Proteomes" id="UP000182152"/>
    </source>
</evidence>
<sequence length="269" mass="31357">MIGSVSFGIYKNFTAIDRHTVHEKEVIETKLVDTNRIESFVAAFATDFYTWQQDQAAIDRRNEQLKNYLTEELQQLNLEMVRSDIPTSATVQRVQIWQVTQEKQRDFRVVFSVTQQLTENEKRTLLLSTYNVLVHMDKNGNLVITKNPTMDSEPKKSDYQPKQVESDGTVDASQTAEINSFLETFFKLYPTATERELAYYVSNDALSVIQKNYVFAELINPIYSKKGKQINIAVTVKYLDQETKTTHLAQYELILKKQDNWKIIKQRNY</sequence>
<keyword evidence="3" id="KW-1185">Reference proteome</keyword>
<evidence type="ECO:0000313" key="2">
    <source>
        <dbReference type="EMBL" id="OJG83525.1"/>
    </source>
</evidence>
<gene>
    <name evidence="2" type="ORF">RV14_GL001403</name>
</gene>
<proteinExistence type="predicted"/>
<feature type="region of interest" description="Disordered" evidence="1">
    <location>
        <begin position="144"/>
        <end position="170"/>
    </location>
</feature>
<dbReference type="Proteomes" id="UP000182152">
    <property type="component" value="Unassembled WGS sequence"/>
</dbReference>
<dbReference type="EMBL" id="JXLB01000003">
    <property type="protein sequence ID" value="OJG83525.1"/>
    <property type="molecule type" value="Genomic_DNA"/>
</dbReference>
<dbReference type="InterPro" id="IPR024735">
    <property type="entry name" value="TcpC"/>
</dbReference>
<dbReference type="Gene3D" id="3.10.450.540">
    <property type="match status" value="2"/>
</dbReference>
<dbReference type="InterPro" id="IPR035628">
    <property type="entry name" value="TcpC_C"/>
</dbReference>
<comment type="caution">
    <text evidence="2">The sequence shown here is derived from an EMBL/GenBank/DDBJ whole genome shotgun (WGS) entry which is preliminary data.</text>
</comment>
<organism evidence="2 3">
    <name type="scientific">Enterococcus ratti</name>
    <dbReference type="NCBI Taxonomy" id="150033"/>
    <lineage>
        <taxon>Bacteria</taxon>
        <taxon>Bacillati</taxon>
        <taxon>Bacillota</taxon>
        <taxon>Bacilli</taxon>
        <taxon>Lactobacillales</taxon>
        <taxon>Enterococcaceae</taxon>
        <taxon>Enterococcus</taxon>
    </lineage>
</organism>
<dbReference type="Pfam" id="PF12642">
    <property type="entry name" value="TpcC"/>
    <property type="match status" value="1"/>
</dbReference>
<reference evidence="2 3" key="1">
    <citation type="submission" date="2014-12" db="EMBL/GenBank/DDBJ databases">
        <title>Draft genome sequences of 29 type strains of Enterococci.</title>
        <authorList>
            <person name="Zhong Z."/>
            <person name="Sun Z."/>
            <person name="Liu W."/>
            <person name="Zhang W."/>
            <person name="Zhang H."/>
        </authorList>
    </citation>
    <scope>NUCLEOTIDE SEQUENCE [LARGE SCALE GENOMIC DNA]</scope>
    <source>
        <strain evidence="2 3">DSM 15687</strain>
    </source>
</reference>
<dbReference type="CDD" id="cd16428">
    <property type="entry name" value="TcpC_C"/>
    <property type="match status" value="1"/>
</dbReference>
<dbReference type="STRING" id="150033.RV14_GL001403"/>
<evidence type="ECO:0008006" key="4">
    <source>
        <dbReference type="Google" id="ProtNLM"/>
    </source>
</evidence>
<dbReference type="AlphaFoldDB" id="A0A1L8WRA5"/>
<name>A0A1L8WRA5_9ENTE</name>
<protein>
    <recommendedName>
        <fullName evidence="4">Conjugative transposon protein</fullName>
    </recommendedName>
</protein>